<accession>A0A7T4A7H1</accession>
<keyword evidence="2" id="KW-0732">Signal</keyword>
<sequence length="99" mass="11722">MRYLLLLSLLWTLPALAESESRCQQAFVDWMLHQQQQFSDRKADKMTRRRAERAIDLARQEYDKAGSFCQTMLQIEAHRDSDPRFTPREGEIHNFHPAS</sequence>
<dbReference type="EMBL" id="CP066092">
    <property type="protein sequence ID" value="QQB18648.1"/>
    <property type="molecule type" value="Genomic_DNA"/>
</dbReference>
<organism evidence="3 4">
    <name type="scientific">Aeromonas jandaei</name>
    <dbReference type="NCBI Taxonomy" id="650"/>
    <lineage>
        <taxon>Bacteria</taxon>
        <taxon>Pseudomonadati</taxon>
        <taxon>Pseudomonadota</taxon>
        <taxon>Gammaproteobacteria</taxon>
        <taxon>Aeromonadales</taxon>
        <taxon>Aeromonadaceae</taxon>
        <taxon>Aeromonas</taxon>
    </lineage>
</organism>
<reference evidence="3 4" key="1">
    <citation type="submission" date="2020-12" db="EMBL/GenBank/DDBJ databases">
        <title>FDA dAtabase for Regulatory Grade micrObial Sequences (FDA-ARGOS): Supporting development and validation of Infectious Disease Dx tests.</title>
        <authorList>
            <person name="Sproer C."/>
            <person name="Gronow S."/>
            <person name="Severitt S."/>
            <person name="Schroder I."/>
            <person name="Tallon L."/>
            <person name="Sadzewicz L."/>
            <person name="Zhao X."/>
            <person name="Boylan J."/>
            <person name="Ott S."/>
            <person name="Bowen H."/>
            <person name="Vavikolanu K."/>
            <person name="Mehta A."/>
            <person name="Aluvathingal J."/>
            <person name="Nadendla S."/>
            <person name="Lowell S."/>
            <person name="Myers T."/>
            <person name="Yan Y."/>
            <person name="Sichtig H."/>
        </authorList>
    </citation>
    <scope>NUCLEOTIDE SEQUENCE [LARGE SCALE GENOMIC DNA]</scope>
    <source>
        <strain evidence="3 4">FDAARGOS_986</strain>
    </source>
</reference>
<proteinExistence type="predicted"/>
<name>A0A7T4A7H1_AERJA</name>
<evidence type="ECO:0000256" key="1">
    <source>
        <dbReference type="SAM" id="MobiDB-lite"/>
    </source>
</evidence>
<dbReference type="Proteomes" id="UP000595481">
    <property type="component" value="Chromosome"/>
</dbReference>
<gene>
    <name evidence="3" type="ORF">I6H43_13845</name>
</gene>
<feature type="region of interest" description="Disordered" evidence="1">
    <location>
        <begin position="79"/>
        <end position="99"/>
    </location>
</feature>
<feature type="signal peptide" evidence="2">
    <location>
        <begin position="1"/>
        <end position="17"/>
    </location>
</feature>
<dbReference type="GeneID" id="69552379"/>
<evidence type="ECO:0000313" key="3">
    <source>
        <dbReference type="EMBL" id="QQB18648.1"/>
    </source>
</evidence>
<evidence type="ECO:0000313" key="4">
    <source>
        <dbReference type="Proteomes" id="UP000595481"/>
    </source>
</evidence>
<dbReference type="RefSeq" id="WP_042032596.1">
    <property type="nucleotide sequence ID" value="NZ_CAWMFX010000047.1"/>
</dbReference>
<evidence type="ECO:0000256" key="2">
    <source>
        <dbReference type="SAM" id="SignalP"/>
    </source>
</evidence>
<protein>
    <submittedName>
        <fullName evidence="3">Uncharacterized protein</fullName>
    </submittedName>
</protein>
<feature type="chain" id="PRO_5045900095" evidence="2">
    <location>
        <begin position="18"/>
        <end position="99"/>
    </location>
</feature>
<keyword evidence="4" id="KW-1185">Reference proteome</keyword>